<evidence type="ECO:0000313" key="6">
    <source>
        <dbReference type="EMBL" id="CDU10772.1"/>
    </source>
</evidence>
<dbReference type="InterPro" id="IPR003679">
    <property type="entry name" value="Amioglycoside_AcTrfase"/>
</dbReference>
<dbReference type="Proteomes" id="UP000041625">
    <property type="component" value="Unassembled WGS sequence"/>
</dbReference>
<protein>
    <recommendedName>
        <fullName evidence="2 5">Aminoglycoside N(3)-acetyltransferase</fullName>
        <ecNumber evidence="5">2.3.1.-</ecNumber>
    </recommendedName>
</protein>
<accession>A0AA86XF99</accession>
<evidence type="ECO:0000256" key="3">
    <source>
        <dbReference type="ARBA" id="ARBA00022679"/>
    </source>
</evidence>
<evidence type="ECO:0000256" key="4">
    <source>
        <dbReference type="ARBA" id="ARBA00023315"/>
    </source>
</evidence>
<evidence type="ECO:0000256" key="1">
    <source>
        <dbReference type="ARBA" id="ARBA00006383"/>
    </source>
</evidence>
<reference evidence="6 7" key="1">
    <citation type="submission" date="2014-06" db="EMBL/GenBank/DDBJ databases">
        <authorList>
            <person name="Le Roux F."/>
        </authorList>
    </citation>
    <scope>NUCLEOTIDE SEQUENCE [LARGE SCALE GENOMIC DNA]</scope>
    <source>
        <strain evidence="6 7">J2-31</strain>
    </source>
</reference>
<dbReference type="Pfam" id="PF02522">
    <property type="entry name" value="Antibiotic_NAT"/>
    <property type="match status" value="1"/>
</dbReference>
<dbReference type="PANTHER" id="PTHR11104:SF0">
    <property type="entry name" value="SPBETA PROPHAGE-DERIVED AMINOGLYCOSIDE N(3')-ACETYLTRANSFERASE-LIKE PROTEIN YOKD"/>
    <property type="match status" value="1"/>
</dbReference>
<sequence length="291" mass="33346">MRLILRKFLVQLVDDSTKKKLKKTEFRIKKKIVFLLPSLKEKKFKSILQKDLGLVRGDHLFVHASLSLINTKLSSLQVLDILLDIVGEKGSVTVPCYPPMSSKKFMLSRSKFNVLKTRSGMGELSEHVRKHPLSIRSLHPTKSIASIGLNREYLTYSVRDNFTAFGVGSPYEKMLDLTPKVLGVGVPMSYLSYVHCAEDMLDNEYPLNVNESDIYTKVCVDEVGQELEVKTKVHDMTVVANANPEKFVSKFLDRNHWKKRNWYMTPFFVVDAQKLTEEIRLQSIKGNTVYD</sequence>
<dbReference type="SUPFAM" id="SSF110710">
    <property type="entry name" value="TTHA0583/YokD-like"/>
    <property type="match status" value="1"/>
</dbReference>
<evidence type="ECO:0000256" key="2">
    <source>
        <dbReference type="ARBA" id="ARBA00012882"/>
    </source>
</evidence>
<organism evidence="6 7">
    <name type="scientific">Vibrio coralliirubri</name>
    <dbReference type="NCBI Taxonomy" id="1516159"/>
    <lineage>
        <taxon>Bacteria</taxon>
        <taxon>Pseudomonadati</taxon>
        <taxon>Pseudomonadota</taxon>
        <taxon>Gammaproteobacteria</taxon>
        <taxon>Vibrionales</taxon>
        <taxon>Vibrionaceae</taxon>
        <taxon>Vibrio</taxon>
    </lineage>
</organism>
<evidence type="ECO:0000313" key="7">
    <source>
        <dbReference type="Proteomes" id="UP000041625"/>
    </source>
</evidence>
<dbReference type="AlphaFoldDB" id="A0AA86XF99"/>
<proteinExistence type="inferred from homology"/>
<dbReference type="PANTHER" id="PTHR11104">
    <property type="entry name" value="AMINOGLYCOSIDE N3-ACETYLTRANSFERASE"/>
    <property type="match status" value="1"/>
</dbReference>
<keyword evidence="5" id="KW-0046">Antibiotic resistance</keyword>
<dbReference type="GO" id="GO:0046353">
    <property type="term" value="F:aminoglycoside 3-N-acetyltransferase activity"/>
    <property type="evidence" value="ECO:0007669"/>
    <property type="project" value="UniProtKB-EC"/>
</dbReference>
<dbReference type="RefSeq" id="WP_050652042.1">
    <property type="nucleotide sequence ID" value="NZ_LK934073.1"/>
</dbReference>
<dbReference type="EC" id="2.3.1.-" evidence="5"/>
<comment type="caution">
    <text evidence="6">The sequence shown here is derived from an EMBL/GenBank/DDBJ whole genome shotgun (WGS) entry which is preliminary data.</text>
</comment>
<dbReference type="GO" id="GO:0046677">
    <property type="term" value="P:response to antibiotic"/>
    <property type="evidence" value="ECO:0007669"/>
    <property type="project" value="UniProtKB-KW"/>
</dbReference>
<gene>
    <name evidence="6" type="ORF">VCR31J2_2260039</name>
</gene>
<comment type="catalytic activity">
    <reaction evidence="5">
        <text>a 2-deoxystreptamine antibiotic + acetyl-CoA = an N(3)-acetyl-2-deoxystreptamine antibiotic + CoA + H(+)</text>
        <dbReference type="Rhea" id="RHEA:12665"/>
        <dbReference type="ChEBI" id="CHEBI:15378"/>
        <dbReference type="ChEBI" id="CHEBI:57287"/>
        <dbReference type="ChEBI" id="CHEBI:57288"/>
        <dbReference type="ChEBI" id="CHEBI:57921"/>
        <dbReference type="ChEBI" id="CHEBI:77452"/>
        <dbReference type="EC" id="2.3.1.81"/>
    </reaction>
</comment>
<dbReference type="EMBL" id="CCKJ01000142">
    <property type="protein sequence ID" value="CDU10772.1"/>
    <property type="molecule type" value="Genomic_DNA"/>
</dbReference>
<dbReference type="InterPro" id="IPR028345">
    <property type="entry name" value="Antibiotic_NAT-like"/>
</dbReference>
<keyword evidence="4 5" id="KW-0012">Acyltransferase</keyword>
<comment type="similarity">
    <text evidence="1 5">Belongs to the antibiotic N-acetyltransferase family.</text>
</comment>
<keyword evidence="3 5" id="KW-0808">Transferase</keyword>
<keyword evidence="7" id="KW-1185">Reference proteome</keyword>
<evidence type="ECO:0000256" key="5">
    <source>
        <dbReference type="RuleBase" id="RU365031"/>
    </source>
</evidence>
<name>A0AA86XF99_9VIBR</name>